<dbReference type="EMBL" id="JBBPBN010000035">
    <property type="protein sequence ID" value="KAK9001782.1"/>
    <property type="molecule type" value="Genomic_DNA"/>
</dbReference>
<gene>
    <name evidence="1" type="ORF">V6N11_024480</name>
</gene>
<accession>A0ABR2QM84</accession>
<evidence type="ECO:0000313" key="1">
    <source>
        <dbReference type="EMBL" id="KAK9001782.1"/>
    </source>
</evidence>
<reference evidence="1 2" key="1">
    <citation type="journal article" date="2024" name="G3 (Bethesda)">
        <title>Genome assembly of Hibiscus sabdariffa L. provides insights into metabolisms of medicinal natural products.</title>
        <authorList>
            <person name="Kim T."/>
        </authorList>
    </citation>
    <scope>NUCLEOTIDE SEQUENCE [LARGE SCALE GENOMIC DNA]</scope>
    <source>
        <strain evidence="1">TK-2024</strain>
        <tissue evidence="1">Old leaves</tissue>
    </source>
</reference>
<sequence length="103" mass="11951">MYMEEHNVLRSMGNGFCVYDSRGFNYSRTREAFKELLSWMSEGVHHNQLCVRYDDCDTMIDDMENDVMRSSSEFVQIQVNCVMVVANMAEIYIGLKASDSKLL</sequence>
<protein>
    <submittedName>
        <fullName evidence="1">Uncharacterized protein</fullName>
    </submittedName>
</protein>
<keyword evidence="2" id="KW-1185">Reference proteome</keyword>
<organism evidence="1 2">
    <name type="scientific">Hibiscus sabdariffa</name>
    <name type="common">roselle</name>
    <dbReference type="NCBI Taxonomy" id="183260"/>
    <lineage>
        <taxon>Eukaryota</taxon>
        <taxon>Viridiplantae</taxon>
        <taxon>Streptophyta</taxon>
        <taxon>Embryophyta</taxon>
        <taxon>Tracheophyta</taxon>
        <taxon>Spermatophyta</taxon>
        <taxon>Magnoliopsida</taxon>
        <taxon>eudicotyledons</taxon>
        <taxon>Gunneridae</taxon>
        <taxon>Pentapetalae</taxon>
        <taxon>rosids</taxon>
        <taxon>malvids</taxon>
        <taxon>Malvales</taxon>
        <taxon>Malvaceae</taxon>
        <taxon>Malvoideae</taxon>
        <taxon>Hibiscus</taxon>
    </lineage>
</organism>
<name>A0ABR2QM84_9ROSI</name>
<dbReference type="Proteomes" id="UP001396334">
    <property type="component" value="Unassembled WGS sequence"/>
</dbReference>
<evidence type="ECO:0000313" key="2">
    <source>
        <dbReference type="Proteomes" id="UP001396334"/>
    </source>
</evidence>
<proteinExistence type="predicted"/>
<comment type="caution">
    <text evidence="1">The sequence shown here is derived from an EMBL/GenBank/DDBJ whole genome shotgun (WGS) entry which is preliminary data.</text>
</comment>